<dbReference type="SUPFAM" id="SSF53383">
    <property type="entry name" value="PLP-dependent transferases"/>
    <property type="match status" value="1"/>
</dbReference>
<dbReference type="InterPro" id="IPR015422">
    <property type="entry name" value="PyrdxlP-dep_Trfase_small"/>
</dbReference>
<dbReference type="PANTHER" id="PTHR43795">
    <property type="entry name" value="BIFUNCTIONAL ASPARTATE AMINOTRANSFERASE AND GLUTAMATE/ASPARTATE-PREPHENATE AMINOTRANSFERASE-RELATED"/>
    <property type="match status" value="1"/>
</dbReference>
<dbReference type="Gene3D" id="3.90.1150.10">
    <property type="entry name" value="Aspartate Aminotransferase, domain 1"/>
    <property type="match status" value="1"/>
</dbReference>
<name>A0A8D7F4P0_MUSAM</name>
<dbReference type="InterPro" id="IPR006948">
    <property type="entry name" value="Alliinase_C"/>
</dbReference>
<dbReference type="InterPro" id="IPR015424">
    <property type="entry name" value="PyrdxlP-dep_Trfase"/>
</dbReference>
<protein>
    <submittedName>
        <fullName evidence="6">(wild Malaysian banana) hypothetical protein</fullName>
    </submittedName>
</protein>
<dbReference type="InterPro" id="IPR015421">
    <property type="entry name" value="PyrdxlP-dep_Trfase_major"/>
</dbReference>
<keyword evidence="3" id="KW-0663">Pyridoxal phosphate</keyword>
<reference evidence="6" key="1">
    <citation type="submission" date="2021-03" db="EMBL/GenBank/DDBJ databases">
        <authorList>
            <consortium name="Genoscope - CEA"/>
            <person name="William W."/>
        </authorList>
    </citation>
    <scope>NUCLEOTIDE SEQUENCE</scope>
    <source>
        <strain evidence="6">Doubled-haploid Pahang</strain>
    </source>
</reference>
<evidence type="ECO:0000256" key="3">
    <source>
        <dbReference type="ARBA" id="ARBA00022898"/>
    </source>
</evidence>
<accession>A0A8D7F4P0</accession>
<feature type="domain" description="Alliinase C-terminal" evidence="5">
    <location>
        <begin position="93"/>
        <end position="461"/>
    </location>
</feature>
<evidence type="ECO:0000259" key="4">
    <source>
        <dbReference type="Pfam" id="PF04863"/>
    </source>
</evidence>
<dbReference type="GO" id="GO:0016846">
    <property type="term" value="F:carbon-sulfur lyase activity"/>
    <property type="evidence" value="ECO:0007669"/>
    <property type="project" value="InterPro"/>
</dbReference>
<evidence type="ECO:0000256" key="2">
    <source>
        <dbReference type="ARBA" id="ARBA00006312"/>
    </source>
</evidence>
<comment type="similarity">
    <text evidence="2">Belongs to the alliinase family.</text>
</comment>
<sequence>MKLLFVLFSSLFLNAYFYFCLFLHHHHHHQRPPSLGWTGSAATEAEAVAAINCSGHGRAFLDGVLAGGGLPVCECNKCYYGSDCSQLLHDCPADVDSGDPMFLEAYWQQQAASSAVVISGWHRMSYSTDGKDYLSIELEKHIRILHQVVGNAVTDGKFIVFGSGSAQLINALVYALSPSNASSSPASVVASVPYYPFYKKQTNLFETRAYGWGGTTSSWANASVSSATNFIEFVTSPNNPDGLFKQPVLGSSAVIFDYAYYWPHYSPILDPADEDVMLFTNSKISGHAGSRFGWAVIKDEGVFERTANYLSLNTMGVSRDTHLRVLKLIKAMIAEKGGKGDIFEFGHRTLKARWSKLNELVSSSSRFSLQQHSARYCNYFRTIRDPSPGNAPSRANEEEDHTYAWLKCEWKEEDVCHEALRKGSIISRSGALFEADSRYTRLSLIKTQDDFDLLLKRMQPLVSHEEMASS</sequence>
<gene>
    <name evidence="6" type="ORF">GSMUA_106160.1</name>
</gene>
<evidence type="ECO:0000259" key="5">
    <source>
        <dbReference type="Pfam" id="PF04864"/>
    </source>
</evidence>
<evidence type="ECO:0000313" key="6">
    <source>
        <dbReference type="EMBL" id="CAG1840822.1"/>
    </source>
</evidence>
<dbReference type="Pfam" id="PF04864">
    <property type="entry name" value="Alliinase_C"/>
    <property type="match status" value="1"/>
</dbReference>
<organism evidence="6">
    <name type="scientific">Musa acuminata subsp. malaccensis</name>
    <name type="common">Wild banana</name>
    <name type="synonym">Musa malaccensis</name>
    <dbReference type="NCBI Taxonomy" id="214687"/>
    <lineage>
        <taxon>Eukaryota</taxon>
        <taxon>Viridiplantae</taxon>
        <taxon>Streptophyta</taxon>
        <taxon>Embryophyta</taxon>
        <taxon>Tracheophyta</taxon>
        <taxon>Spermatophyta</taxon>
        <taxon>Magnoliopsida</taxon>
        <taxon>Liliopsida</taxon>
        <taxon>Zingiberales</taxon>
        <taxon>Musaceae</taxon>
        <taxon>Musa</taxon>
    </lineage>
</organism>
<dbReference type="Gene3D" id="2.10.25.30">
    <property type="entry name" value="EGF-like, alliinase"/>
    <property type="match status" value="1"/>
</dbReference>
<dbReference type="AlphaFoldDB" id="A0A8D7F4P0"/>
<dbReference type="InterPro" id="IPR037029">
    <property type="entry name" value="Alliinase_N_sf"/>
</dbReference>
<dbReference type="InterPro" id="IPR006947">
    <property type="entry name" value="EGF_alliinase"/>
</dbReference>
<comment type="cofactor">
    <cofactor evidence="1">
        <name>pyridoxal 5'-phosphate</name>
        <dbReference type="ChEBI" id="CHEBI:597326"/>
    </cofactor>
</comment>
<feature type="domain" description="Alliinase EGF-like" evidence="4">
    <location>
        <begin position="37"/>
        <end position="91"/>
    </location>
</feature>
<dbReference type="EMBL" id="HG996469">
    <property type="protein sequence ID" value="CAG1840822.1"/>
    <property type="molecule type" value="Genomic_DNA"/>
</dbReference>
<dbReference type="InterPro" id="IPR050478">
    <property type="entry name" value="Ethylene_sulfur-biosynth"/>
</dbReference>
<dbReference type="PANTHER" id="PTHR43795:SF20">
    <property type="entry name" value="TRYPTOPHAN AMINOTRANSFERASE-RELATED PROTEIN 3"/>
    <property type="match status" value="1"/>
</dbReference>
<proteinExistence type="inferred from homology"/>
<dbReference type="Pfam" id="PF04863">
    <property type="entry name" value="EGF_alliinase"/>
    <property type="match status" value="1"/>
</dbReference>
<evidence type="ECO:0000256" key="1">
    <source>
        <dbReference type="ARBA" id="ARBA00001933"/>
    </source>
</evidence>
<dbReference type="Gene3D" id="3.40.640.10">
    <property type="entry name" value="Type I PLP-dependent aspartate aminotransferase-like (Major domain)"/>
    <property type="match status" value="1"/>
</dbReference>